<evidence type="ECO:0000256" key="3">
    <source>
        <dbReference type="RuleBase" id="RU000489"/>
    </source>
</evidence>
<dbReference type="Pfam" id="PF04122">
    <property type="entry name" value="CW_binding_2"/>
    <property type="match status" value="3"/>
</dbReference>
<evidence type="ECO:0000313" key="7">
    <source>
        <dbReference type="EMBL" id="MBP3952634.1"/>
    </source>
</evidence>
<dbReference type="InterPro" id="IPR017853">
    <property type="entry name" value="GH"/>
</dbReference>
<dbReference type="SMART" id="SM00636">
    <property type="entry name" value="Glyco_18"/>
    <property type="match status" value="1"/>
</dbReference>
<dbReference type="Gene3D" id="2.30.30.40">
    <property type="entry name" value="SH3 Domains"/>
    <property type="match status" value="1"/>
</dbReference>
<comment type="caution">
    <text evidence="7">The sequence shown here is derived from an EMBL/GenBank/DDBJ whole genome shotgun (WGS) entry which is preliminary data.</text>
</comment>
<reference evidence="7" key="1">
    <citation type="submission" date="2021-03" db="EMBL/GenBank/DDBJ databases">
        <title>Bacillus suaedae sp. nov., isolated from Suaeda aralocaspica.</title>
        <authorList>
            <person name="Lei R.F.R."/>
        </authorList>
    </citation>
    <scope>NUCLEOTIDE SEQUENCE</scope>
    <source>
        <strain evidence="7">YZJH907-2</strain>
    </source>
</reference>
<dbReference type="PROSITE" id="PS01095">
    <property type="entry name" value="GH18_1"/>
    <property type="match status" value="1"/>
</dbReference>
<dbReference type="AlphaFoldDB" id="A0A941ATS9"/>
<evidence type="ECO:0000259" key="5">
    <source>
        <dbReference type="PROSITE" id="PS51781"/>
    </source>
</evidence>
<dbReference type="PROSITE" id="PS51781">
    <property type="entry name" value="SH3B"/>
    <property type="match status" value="1"/>
</dbReference>
<dbReference type="InterPro" id="IPR007253">
    <property type="entry name" value="Cell_wall-bd_2"/>
</dbReference>
<dbReference type="InterPro" id="IPR001223">
    <property type="entry name" value="Glyco_hydro18_cat"/>
</dbReference>
<evidence type="ECO:0000256" key="4">
    <source>
        <dbReference type="SAM" id="SignalP"/>
    </source>
</evidence>
<sequence>MRRFLLMMSMLLICSGCFGINQNRDPDGYEGQNVQEGQDFLPYQASDFHMSYTFFGSTQAQIDFVNRTNGNLQVVAPSYFDINTDGSLKLTNQLSSTFINEMHRRNIKVVPFLSNHWDRNLGRAGLANKEHLSRQIAQAIQTYNLDGVNVDIENVTHVDKDDFTELVRLLRSKVPHHKEVSVAVAANPQGWTQGWHGMYDYPNLAKHADYLMVMAYDESYIGGSPGPVASKSWVEKGIVELLQHAPRNKIVLGLPFFGRYWQEGAAVGGYGVAKHMADTLVQRYNGSITFDEQSQSPRVNFTIRSADPTTVISGRTLQPGNYTLWFENQRSLQGKFDLIRKYSLAGSGSWALGLENPAIWTNYGAWVMPNSENQAVKILPGHQITGVVTSTTLNIRQEPTTTSSIDGELKNGEIVIISDEMIQSGDRNWYPIYLENNDIGYLAADYVKPVQTRNLFGRDRYMTSVNIAHAGWPDGSETVVLGRGDLPVDALPGSVLAAKLDAPLLLTRPDTLPTAILDEIKRLGAERVVLLGGEGAISAQTQRTLEQSGMIVQRVFGSNRFDTSVQIANEIGVGDELILVTGQETSPDSLAIAPYAGIRGIPMLLSSSQTLPREVHNYIKNNSVKNVTVIGGKSVISENILQELRLLKVSSVERISGTDRFSTSVEIAKRFEAELHPNHIYFASGLSFIDALPGAALATRDKAPMILTNTDTMPNSVSDWIRNDGRIHQNAQINFLGGSFTITANSRARILQQIISK</sequence>
<name>A0A941ATS9_9BACI</name>
<dbReference type="PROSITE" id="PS51910">
    <property type="entry name" value="GH18_2"/>
    <property type="match status" value="1"/>
</dbReference>
<dbReference type="GO" id="GO:0008061">
    <property type="term" value="F:chitin binding"/>
    <property type="evidence" value="ECO:0007669"/>
    <property type="project" value="InterPro"/>
</dbReference>
<organism evidence="7 8">
    <name type="scientific">Halalkalibacter suaedae</name>
    <dbReference type="NCBI Taxonomy" id="2822140"/>
    <lineage>
        <taxon>Bacteria</taxon>
        <taxon>Bacillati</taxon>
        <taxon>Bacillota</taxon>
        <taxon>Bacilli</taxon>
        <taxon>Bacillales</taxon>
        <taxon>Bacillaceae</taxon>
        <taxon>Halalkalibacter</taxon>
    </lineage>
</organism>
<dbReference type="GO" id="GO:0004553">
    <property type="term" value="F:hydrolase activity, hydrolyzing O-glycosyl compounds"/>
    <property type="evidence" value="ECO:0007669"/>
    <property type="project" value="InterPro"/>
</dbReference>
<dbReference type="RefSeq" id="WP_210598493.1">
    <property type="nucleotide sequence ID" value="NZ_JAGKSQ010000007.1"/>
</dbReference>
<keyword evidence="2 3" id="KW-0326">Glycosidase</keyword>
<keyword evidence="8" id="KW-1185">Reference proteome</keyword>
<dbReference type="Proteomes" id="UP000678228">
    <property type="component" value="Unassembled WGS sequence"/>
</dbReference>
<dbReference type="PANTHER" id="PTHR46066:SF2">
    <property type="entry name" value="CHITINASE DOMAIN-CONTAINING PROTEIN 1"/>
    <property type="match status" value="1"/>
</dbReference>
<dbReference type="EMBL" id="JAGKSQ010000007">
    <property type="protein sequence ID" value="MBP3952634.1"/>
    <property type="molecule type" value="Genomic_DNA"/>
</dbReference>
<proteinExistence type="predicted"/>
<dbReference type="Gene3D" id="3.10.50.10">
    <property type="match status" value="1"/>
</dbReference>
<dbReference type="Gene3D" id="3.20.20.80">
    <property type="entry name" value="Glycosidases"/>
    <property type="match status" value="1"/>
</dbReference>
<dbReference type="GO" id="GO:0005975">
    <property type="term" value="P:carbohydrate metabolic process"/>
    <property type="evidence" value="ECO:0007669"/>
    <property type="project" value="InterPro"/>
</dbReference>
<dbReference type="PANTHER" id="PTHR46066">
    <property type="entry name" value="CHITINASE DOMAIN-CONTAINING PROTEIN 1 FAMILY MEMBER"/>
    <property type="match status" value="1"/>
</dbReference>
<feature type="domain" description="GH18" evidence="6">
    <location>
        <begin position="49"/>
        <end position="379"/>
    </location>
</feature>
<feature type="domain" description="SH3b" evidence="5">
    <location>
        <begin position="383"/>
        <end position="451"/>
    </location>
</feature>
<evidence type="ECO:0000256" key="2">
    <source>
        <dbReference type="ARBA" id="ARBA00023295"/>
    </source>
</evidence>
<accession>A0A941ATS9</accession>
<dbReference type="Gene3D" id="3.40.50.12090">
    <property type="match status" value="2"/>
</dbReference>
<dbReference type="InterPro" id="IPR029070">
    <property type="entry name" value="Chitinase_insertion_sf"/>
</dbReference>
<dbReference type="InterPro" id="IPR003646">
    <property type="entry name" value="SH3-like_bac-type"/>
</dbReference>
<evidence type="ECO:0000259" key="6">
    <source>
        <dbReference type="PROSITE" id="PS51910"/>
    </source>
</evidence>
<evidence type="ECO:0000313" key="8">
    <source>
        <dbReference type="Proteomes" id="UP000678228"/>
    </source>
</evidence>
<dbReference type="InterPro" id="IPR011583">
    <property type="entry name" value="Chitinase_II/V-like_cat"/>
</dbReference>
<dbReference type="InterPro" id="IPR001579">
    <property type="entry name" value="Glyco_hydro_18_chit_AS"/>
</dbReference>
<keyword evidence="4" id="KW-0732">Signal</keyword>
<dbReference type="Pfam" id="PF00704">
    <property type="entry name" value="Glyco_hydro_18"/>
    <property type="match status" value="1"/>
</dbReference>
<feature type="signal peptide" evidence="4">
    <location>
        <begin position="1"/>
        <end position="19"/>
    </location>
</feature>
<protein>
    <submittedName>
        <fullName evidence="7">Cell wall-binding repeat-containing protein</fullName>
    </submittedName>
</protein>
<keyword evidence="1 3" id="KW-0378">Hydrolase</keyword>
<dbReference type="SUPFAM" id="SSF51445">
    <property type="entry name" value="(Trans)glycosidases"/>
    <property type="match status" value="1"/>
</dbReference>
<feature type="chain" id="PRO_5038557558" evidence="4">
    <location>
        <begin position="20"/>
        <end position="757"/>
    </location>
</feature>
<dbReference type="Pfam" id="PF08239">
    <property type="entry name" value="SH3_3"/>
    <property type="match status" value="1"/>
</dbReference>
<evidence type="ECO:0000256" key="1">
    <source>
        <dbReference type="ARBA" id="ARBA00022801"/>
    </source>
</evidence>
<gene>
    <name evidence="7" type="ORF">J7W16_16050</name>
</gene>